<dbReference type="Pfam" id="PF22953">
    <property type="entry name" value="SpnB_Rossmann"/>
    <property type="match status" value="1"/>
</dbReference>
<dbReference type="SMART" id="SM00829">
    <property type="entry name" value="PKS_ER"/>
    <property type="match status" value="1"/>
</dbReference>
<dbReference type="Pfam" id="PF21089">
    <property type="entry name" value="PKS_DH_N"/>
    <property type="match status" value="1"/>
</dbReference>
<dbReference type="InterPro" id="IPR053386">
    <property type="entry name" value="MBFA_synthase"/>
</dbReference>
<dbReference type="Gene3D" id="1.10.1200.10">
    <property type="entry name" value="ACP-like"/>
    <property type="match status" value="1"/>
</dbReference>
<dbReference type="InterPro" id="IPR055123">
    <property type="entry name" value="SpnB-like_Rossmann"/>
</dbReference>
<dbReference type="InterPro" id="IPR014030">
    <property type="entry name" value="Ketoacyl_synth_N"/>
</dbReference>
<feature type="active site" description="Proton donor; for dehydratase activity" evidence="7">
    <location>
        <position position="1094"/>
    </location>
</feature>
<dbReference type="PANTHER" id="PTHR43775:SF37">
    <property type="entry name" value="SI:DKEY-61P9.11"/>
    <property type="match status" value="1"/>
</dbReference>
<dbReference type="Gene3D" id="3.30.70.250">
    <property type="entry name" value="Malonyl-CoA ACP transacylase, ACP-binding"/>
    <property type="match status" value="1"/>
</dbReference>
<evidence type="ECO:0000259" key="8">
    <source>
        <dbReference type="PROSITE" id="PS50075"/>
    </source>
</evidence>
<dbReference type="InterPro" id="IPR020807">
    <property type="entry name" value="PKS_DH"/>
</dbReference>
<dbReference type="FunFam" id="3.40.47.10:FF:000019">
    <property type="entry name" value="Polyketide synthase type I"/>
    <property type="match status" value="1"/>
</dbReference>
<evidence type="ECO:0000259" key="10">
    <source>
        <dbReference type="PROSITE" id="PS52019"/>
    </source>
</evidence>
<dbReference type="Pfam" id="PF08659">
    <property type="entry name" value="KR"/>
    <property type="match status" value="1"/>
</dbReference>
<name>A0A1X0J796_9MYCO</name>
<dbReference type="PROSITE" id="PS52019">
    <property type="entry name" value="PKS_MFAS_DH"/>
    <property type="match status" value="1"/>
</dbReference>
<dbReference type="SMART" id="SM00825">
    <property type="entry name" value="PKS_KS"/>
    <property type="match status" value="1"/>
</dbReference>
<evidence type="ECO:0000313" key="12">
    <source>
        <dbReference type="Proteomes" id="UP000192434"/>
    </source>
</evidence>
<dbReference type="Pfam" id="PF08240">
    <property type="entry name" value="ADH_N"/>
    <property type="match status" value="1"/>
</dbReference>
<dbReference type="GO" id="GO:0071770">
    <property type="term" value="P:DIM/DIP cell wall layer assembly"/>
    <property type="evidence" value="ECO:0007669"/>
    <property type="project" value="TreeGrafter"/>
</dbReference>
<dbReference type="InterPro" id="IPR057326">
    <property type="entry name" value="KR_dom"/>
</dbReference>
<evidence type="ECO:0000256" key="6">
    <source>
        <dbReference type="ARBA" id="ARBA00023315"/>
    </source>
</evidence>
<dbReference type="Pfam" id="PF00698">
    <property type="entry name" value="Acyl_transf_1"/>
    <property type="match status" value="1"/>
</dbReference>
<dbReference type="Gene3D" id="3.40.50.720">
    <property type="entry name" value="NAD(P)-binding Rossmann-like Domain"/>
    <property type="match status" value="3"/>
</dbReference>
<dbReference type="InterPro" id="IPR018201">
    <property type="entry name" value="Ketoacyl_synth_AS"/>
</dbReference>
<feature type="region of interest" description="C-terminal hotdog fold" evidence="7">
    <location>
        <begin position="1030"/>
        <end position="1178"/>
    </location>
</feature>
<dbReference type="Proteomes" id="UP000192434">
    <property type="component" value="Unassembled WGS sequence"/>
</dbReference>
<dbReference type="PROSITE" id="PS00606">
    <property type="entry name" value="KS3_1"/>
    <property type="match status" value="1"/>
</dbReference>
<dbReference type="Gene3D" id="3.10.129.110">
    <property type="entry name" value="Polyketide synthase dehydratase"/>
    <property type="match status" value="1"/>
</dbReference>
<dbReference type="GO" id="GO:0006633">
    <property type="term" value="P:fatty acid biosynthetic process"/>
    <property type="evidence" value="ECO:0007669"/>
    <property type="project" value="InterPro"/>
</dbReference>
<dbReference type="InterPro" id="IPR049900">
    <property type="entry name" value="PKS_mFAS_DH"/>
</dbReference>
<dbReference type="Gene3D" id="3.40.47.10">
    <property type="match status" value="1"/>
</dbReference>
<gene>
    <name evidence="11" type="ORF">BST43_11825</name>
</gene>
<dbReference type="Pfam" id="PF00109">
    <property type="entry name" value="ketoacyl-synt"/>
    <property type="match status" value="1"/>
</dbReference>
<evidence type="ECO:0000313" key="11">
    <source>
        <dbReference type="EMBL" id="ORB57946.1"/>
    </source>
</evidence>
<dbReference type="InterPro" id="IPR020843">
    <property type="entry name" value="ER"/>
</dbReference>
<keyword evidence="6" id="KW-0012">Acyltransferase</keyword>
<dbReference type="SUPFAM" id="SSF55048">
    <property type="entry name" value="Probable ACP-binding domain of malonyl-CoA ACP transacylase"/>
    <property type="match status" value="1"/>
</dbReference>
<dbReference type="InterPro" id="IPR016036">
    <property type="entry name" value="Malonyl_transacylase_ACP-bd"/>
</dbReference>
<feature type="domain" description="PKS/mFAS DH" evidence="10">
    <location>
        <begin position="895"/>
        <end position="1178"/>
    </location>
</feature>
<dbReference type="GO" id="GO:0004312">
    <property type="term" value="F:fatty acid synthase activity"/>
    <property type="evidence" value="ECO:0007669"/>
    <property type="project" value="TreeGrafter"/>
</dbReference>
<feature type="domain" description="Carrier" evidence="8">
    <location>
        <begin position="2012"/>
        <end position="2087"/>
    </location>
</feature>
<dbReference type="RefSeq" id="WP_083015792.1">
    <property type="nucleotide sequence ID" value="NZ_MVII01000013.1"/>
</dbReference>
<dbReference type="Gene3D" id="3.40.366.10">
    <property type="entry name" value="Malonyl-Coenzyme A Acyl Carrier Protein, domain 2"/>
    <property type="match status" value="1"/>
</dbReference>
<evidence type="ECO:0000256" key="1">
    <source>
        <dbReference type="ARBA" id="ARBA00022450"/>
    </source>
</evidence>
<dbReference type="InterPro" id="IPR050091">
    <property type="entry name" value="PKS_NRPS_Biosynth_Enz"/>
</dbReference>
<dbReference type="InterPro" id="IPR001227">
    <property type="entry name" value="Ac_transferase_dom_sf"/>
</dbReference>
<dbReference type="InterPro" id="IPR014043">
    <property type="entry name" value="Acyl_transferase_dom"/>
</dbReference>
<reference evidence="11 12" key="1">
    <citation type="submission" date="2016-12" db="EMBL/GenBank/DDBJ databases">
        <title>The new phylogeny of genus Mycobacterium.</title>
        <authorList>
            <person name="Tortoli E."/>
            <person name="Trovato A."/>
            <person name="Cirillo D.M."/>
        </authorList>
    </citation>
    <scope>NUCLEOTIDE SEQUENCE [LARGE SCALE GENOMIC DNA]</scope>
    <source>
        <strain evidence="11 12">CCUG 66554</strain>
    </source>
</reference>
<evidence type="ECO:0000256" key="7">
    <source>
        <dbReference type="PROSITE-ProRule" id="PRU01363"/>
    </source>
</evidence>
<dbReference type="InterPro" id="IPR009081">
    <property type="entry name" value="PP-bd_ACP"/>
</dbReference>
<keyword evidence="4" id="KW-0521">NADP</keyword>
<dbReference type="SUPFAM" id="SSF52151">
    <property type="entry name" value="FabD/lysophospholipase-like"/>
    <property type="match status" value="1"/>
</dbReference>
<dbReference type="InterPro" id="IPR011032">
    <property type="entry name" value="GroES-like_sf"/>
</dbReference>
<dbReference type="Pfam" id="PF00107">
    <property type="entry name" value="ADH_zinc_N"/>
    <property type="match status" value="1"/>
</dbReference>
<dbReference type="PROSITE" id="PS51257">
    <property type="entry name" value="PROKAR_LIPOPROTEIN"/>
    <property type="match status" value="1"/>
</dbReference>
<comment type="caution">
    <text evidence="11">The sequence shown here is derived from an EMBL/GenBank/DDBJ whole genome shotgun (WGS) entry which is preliminary data.</text>
</comment>
<dbReference type="SUPFAM" id="SSF50129">
    <property type="entry name" value="GroES-like"/>
    <property type="match status" value="1"/>
</dbReference>
<dbReference type="Pfam" id="PF00550">
    <property type="entry name" value="PP-binding"/>
    <property type="match status" value="1"/>
</dbReference>
<dbReference type="InterPro" id="IPR016035">
    <property type="entry name" value="Acyl_Trfase/lysoPLipase"/>
</dbReference>
<dbReference type="EMBL" id="MVII01000013">
    <property type="protein sequence ID" value="ORB57946.1"/>
    <property type="molecule type" value="Genomic_DNA"/>
</dbReference>
<dbReference type="InterPro" id="IPR016039">
    <property type="entry name" value="Thiolase-like"/>
</dbReference>
<dbReference type="InterPro" id="IPR049551">
    <property type="entry name" value="PKS_DH_C"/>
</dbReference>
<dbReference type="GO" id="GO:0004315">
    <property type="term" value="F:3-oxoacyl-[acyl-carrier-protein] synthase activity"/>
    <property type="evidence" value="ECO:0007669"/>
    <property type="project" value="InterPro"/>
</dbReference>
<dbReference type="OrthoDB" id="9778690at2"/>
<dbReference type="InterPro" id="IPR049552">
    <property type="entry name" value="PKS_DH_N"/>
</dbReference>
<evidence type="ECO:0000259" key="9">
    <source>
        <dbReference type="PROSITE" id="PS52004"/>
    </source>
</evidence>
<dbReference type="GO" id="GO:0031177">
    <property type="term" value="F:phosphopantetheine binding"/>
    <property type="evidence" value="ECO:0007669"/>
    <property type="project" value="InterPro"/>
</dbReference>
<dbReference type="InterPro" id="IPR042104">
    <property type="entry name" value="PKS_dehydratase_sf"/>
</dbReference>
<dbReference type="FunFam" id="3.40.50.720:FF:000209">
    <property type="entry name" value="Polyketide synthase Pks12"/>
    <property type="match status" value="1"/>
</dbReference>
<dbReference type="FunFam" id="3.30.70.250:FF:000003">
    <property type="entry name" value="Polyketide beta-ketoacyl synthase Pks3"/>
    <property type="match status" value="1"/>
</dbReference>
<dbReference type="InterPro" id="IPR014031">
    <property type="entry name" value="Ketoacyl_synth_C"/>
</dbReference>
<feature type="domain" description="Ketosynthase family 3 (KS3)" evidence="9">
    <location>
        <begin position="6"/>
        <end position="428"/>
    </location>
</feature>
<protein>
    <submittedName>
        <fullName evidence="11">Polyketide synthase</fullName>
    </submittedName>
</protein>
<dbReference type="CDD" id="cd05195">
    <property type="entry name" value="enoyl_red"/>
    <property type="match status" value="1"/>
</dbReference>
<dbReference type="SUPFAM" id="SSF53901">
    <property type="entry name" value="Thiolase-like"/>
    <property type="match status" value="1"/>
</dbReference>
<evidence type="ECO:0000256" key="4">
    <source>
        <dbReference type="ARBA" id="ARBA00022857"/>
    </source>
</evidence>
<dbReference type="SUPFAM" id="SSF51735">
    <property type="entry name" value="NAD(P)-binding Rossmann-fold domains"/>
    <property type="match status" value="3"/>
</dbReference>
<dbReference type="PANTHER" id="PTHR43775">
    <property type="entry name" value="FATTY ACID SYNTHASE"/>
    <property type="match status" value="1"/>
</dbReference>
<feature type="active site" description="Proton acceptor; for dehydratase activity" evidence="7">
    <location>
        <position position="928"/>
    </location>
</feature>
<evidence type="ECO:0000256" key="3">
    <source>
        <dbReference type="ARBA" id="ARBA00022679"/>
    </source>
</evidence>
<dbReference type="InterPro" id="IPR032821">
    <property type="entry name" value="PKS_assoc"/>
</dbReference>
<keyword evidence="5" id="KW-0511">Multifunctional enzyme</keyword>
<sequence length="2094" mass="222872">MKNASVTPVAVIGLGCRLPGGIESPEQFWQALLDGEDFITEVPPARWDLGEYYDPESGVPGKSPSKWGAFLEDVGGFDADFFSINEREAVSIDPQHRVLLETSWQAVEHAGLNPRALAGSQTGVFVGVTHNDYQLVAADAADLGGPYGFAGTNFCMASGRISYALGVHGPSLTVDAGCAAGLATVHMGCQSLAAGESDLVLAGGVNLVLEPRRYVGASQQRMLSPTGRCHTFTGEADGFVMSEGCVMILLKRLDDAVRDGDRILAVVRGTASNQDGRTVNQSTPSSDAQAAACRTALAAAGIDANTVGLIEAHGTGTPVGDPIEYTGLAQVYGVDGPCAVGSVKTNFGHTMSAAGALGLMKIILAVEHGVVPPNLHFTGIPEKLAGVETNLFVPQSVIPWPGGIEGPRRAGVSAYGMSGSNVHAVVEQAPPVAPAEASVVESPLGSQLIFPVSSTSADELRRTAGRLADWLVERANVSIADVGYTLARRRAHRPVRTSVVATGVDELVAGLREVAADEAAPYQAAVAEDDRGPVWLFSGQGSQWAAMGAELLSKEPVFAATIARLEPLIESESGFSVTEAISAPETVTGIDRVQPTLFAMQVSLAATAASYGVKPGAVIGHSMGEVAAAVVSEALSLEDGVKVICRRSRLMSRIAGAGAMASVDLPAQQVVSELADREIHDVVLAVVASPQSTVVGGATETVRQLIAEWSDRGLMAREVAVDVASHSPQVDPILDDLAEALEDLTPRTPVVPLYSSVSFDPREKPVMDADYWVDNLRHTVRFAAAVQAALDDGYRVFGELAPHPLLVYPAEQTARSLDIPMVALAGMRREQELPHGLRDFVGELYKAGGAVDFSVLYPSGGLVDVPLPTWTRRSYLLDLSAQTQQGQAGHTVAVHPLLGAHVRLTEEPERHIWQADVGTVAQPWIADHQVRHVAVYPGAAYCEMALSASAAVFGEGSVVQDISFEQLLTLGEATPISATATVKSPDALEFVVETHDDGDTAKRATAVLGGGVEVDTPAGYDLAALRAEHPHRAEGDDLRASFDERGVQYGPAFQGLAAAYHGDDSVRSVLAEVSLPREVRAKQGSYIVHPALLDACFQSVIALPDVQAASKNALPLPKGVRSLYAYESARSTQYCYTRVTKVIGNEVEADIDLLDENGGVLLAVRGFRFGTGASDDEQRDQLLNNRLLAIEWQQQKLPEAASGGPRRWLLVSTGESVDPWATELIDSLKLRDSEVALVQWRPDTDRVAALKLLYDQLEAGGFDGVLVVTAPGTEGGVDQVALQGADQVRHLVRITRELVDLPGEPPRLYVVTRNAQTVVDGDVTNLEQAGLRGLVRVIGAEYPHLRVTHIDVDGHTTAQNVAGELVSGSEEDETAWRDDHWYRARLNLGPLGPDEWRTTVAAPDNEGVRFEVRTPGDLQSLGFVAFDRVAPGPGQIEVSVTATSINFADVLNVYGRYSSFEGRQELGVDFAGVVTAVGEGVTQHQVGDRVGGMTPTGAWRSFVVVDANLAATLPAEVPDREAAAVPGAHVTAWYGLHELARISARDKVLIHSGTGGVGQAAIAIARAAGAEIYATAGSEERRELLRSWGIKHVYDSRSTEFADLIRRDTDGYGVDIVLNSLTGAAQRAGVELLTFGGRFIEIGKRDIYGDTRLGLFPFRRNLSFHAVDLVLVAKTRPEAIYRTLTALYGQMADGVLPLPEISPSPLQEAAESIRIMGAAGHTGKLVLDLPKAGEVDAVIPPSHAPAFRREGAYVITGGLGGLGLFLARKLAAAGVGRIILNGRSAPKPEALETIEQIRLGGIEIDVVLGDIAEPETAQRLVAAATETGKPVRGVLHAAALVHDATLANITDELIDRGDWRPKVHGAWNLHEATADQPLDWFCSFSSIAALVGSPGQGAYAAANSWLDGFTHWRRAQGLPATVIAWGAWSEIGQGTHLAQNADAAILPDEGAYAFDTVLRHDRAYTAYAPMAGISWLADFVERSPFAQAFRDAGQSQTETNKFLDELRTLPREEWQTRLRKLVAEQVGLVLRRSIDPDRSLPDYGLDSLGNLEIRTRIQADTGVRIGPADVSTVRSLASHVYDRLAEQESEVASS</sequence>
<dbReference type="GO" id="GO:0005737">
    <property type="term" value="C:cytoplasm"/>
    <property type="evidence" value="ECO:0007669"/>
    <property type="project" value="TreeGrafter"/>
</dbReference>
<evidence type="ECO:0000256" key="5">
    <source>
        <dbReference type="ARBA" id="ARBA00023268"/>
    </source>
</evidence>
<dbReference type="Pfam" id="PF16197">
    <property type="entry name" value="KAsynt_C_assoc"/>
    <property type="match status" value="1"/>
</dbReference>
<dbReference type="SMART" id="SM00823">
    <property type="entry name" value="PKS_PP"/>
    <property type="match status" value="1"/>
</dbReference>
<organism evidence="11 12">
    <name type="scientific">Mycobacteroides saopaulense</name>
    <dbReference type="NCBI Taxonomy" id="1578165"/>
    <lineage>
        <taxon>Bacteria</taxon>
        <taxon>Bacillati</taxon>
        <taxon>Actinomycetota</taxon>
        <taxon>Actinomycetes</taxon>
        <taxon>Mycobacteriales</taxon>
        <taxon>Mycobacteriaceae</taxon>
        <taxon>Mycobacteroides</taxon>
    </lineage>
</organism>
<dbReference type="PROSITE" id="PS50075">
    <property type="entry name" value="CARRIER"/>
    <property type="match status" value="1"/>
</dbReference>
<dbReference type="SMART" id="SM00826">
    <property type="entry name" value="PKS_DH"/>
    <property type="match status" value="1"/>
</dbReference>
<dbReference type="Gene3D" id="3.90.180.10">
    <property type="entry name" value="Medium-chain alcohol dehydrogenases, catalytic domain"/>
    <property type="match status" value="1"/>
</dbReference>
<dbReference type="SMART" id="SM00827">
    <property type="entry name" value="PKS_AT"/>
    <property type="match status" value="1"/>
</dbReference>
<dbReference type="InterPro" id="IPR013968">
    <property type="entry name" value="PKS_KR"/>
</dbReference>
<evidence type="ECO:0000256" key="2">
    <source>
        <dbReference type="ARBA" id="ARBA00022553"/>
    </source>
</evidence>
<dbReference type="InterPro" id="IPR036736">
    <property type="entry name" value="ACP-like_sf"/>
</dbReference>
<dbReference type="CDD" id="cd00833">
    <property type="entry name" value="PKS"/>
    <property type="match status" value="1"/>
</dbReference>
<dbReference type="STRING" id="1578165.BKG68_09285"/>
<accession>A0A1X0J796</accession>
<dbReference type="GO" id="GO:0016491">
    <property type="term" value="F:oxidoreductase activity"/>
    <property type="evidence" value="ECO:0007669"/>
    <property type="project" value="InterPro"/>
</dbReference>
<dbReference type="InterPro" id="IPR020841">
    <property type="entry name" value="PKS_Beta-ketoAc_synthase_dom"/>
</dbReference>
<dbReference type="SMART" id="SM00822">
    <property type="entry name" value="PKS_KR"/>
    <property type="match status" value="1"/>
</dbReference>
<feature type="region of interest" description="N-terminal hotdog fold" evidence="7">
    <location>
        <begin position="895"/>
        <end position="1019"/>
    </location>
</feature>
<dbReference type="Pfam" id="PF14765">
    <property type="entry name" value="PS-DH"/>
    <property type="match status" value="1"/>
</dbReference>
<dbReference type="PROSITE" id="PS52004">
    <property type="entry name" value="KS3_2"/>
    <property type="match status" value="1"/>
</dbReference>
<dbReference type="InterPro" id="IPR013154">
    <property type="entry name" value="ADH-like_N"/>
</dbReference>
<keyword evidence="3" id="KW-0808">Transferase</keyword>
<keyword evidence="1" id="KW-0596">Phosphopantetheine</keyword>
<dbReference type="NCBIfam" id="NF041183">
    <property type="entry name" value="Pks2_ls1_myc"/>
    <property type="match status" value="1"/>
</dbReference>
<dbReference type="Pfam" id="PF02801">
    <property type="entry name" value="Ketoacyl-synt_C"/>
    <property type="match status" value="1"/>
</dbReference>
<dbReference type="InterPro" id="IPR020806">
    <property type="entry name" value="PKS_PP-bd"/>
</dbReference>
<dbReference type="SUPFAM" id="SSF47336">
    <property type="entry name" value="ACP-like"/>
    <property type="match status" value="1"/>
</dbReference>
<dbReference type="GO" id="GO:0005886">
    <property type="term" value="C:plasma membrane"/>
    <property type="evidence" value="ECO:0007669"/>
    <property type="project" value="TreeGrafter"/>
</dbReference>
<dbReference type="InterPro" id="IPR013149">
    <property type="entry name" value="ADH-like_C"/>
</dbReference>
<dbReference type="InterPro" id="IPR036291">
    <property type="entry name" value="NAD(P)-bd_dom_sf"/>
</dbReference>
<keyword evidence="2" id="KW-0597">Phosphoprotein</keyword>
<proteinExistence type="predicted"/>